<reference evidence="3 4" key="1">
    <citation type="submission" date="2022-07" db="EMBL/GenBank/DDBJ databases">
        <title>Genome stability of Gluconacetobacter entanii AV429.</title>
        <authorList>
            <person name="Trcek J."/>
            <person name="Cepec E."/>
        </authorList>
    </citation>
    <scope>NUCLEOTIDE SEQUENCE [LARGE SCALE GENOMIC DNA]</scope>
    <source>
        <strain evidence="3 4">AV429_2022</strain>
    </source>
</reference>
<sequence>MKMSVNMRYKLLGEHTGLRVSELLLGTANFGRAWGGHGAEPDEARRILDTYAEAGGNFIDTANGYQEGQSEEFLGNLLAGRRNEFVLSTKYSVKTNATSGILETGNSRQAMVSSVDASLKRLKTDRIDIYWAHVSDGVTPLEEIVRGFDDLARAGKILYAGLSNFPAWRVARAATIAEIRGAVPIAGIQVEHSLVQRATEDELIPAARALGLGVVAFSPLGGGVLTGKYRAEEATDRRNEAWAGAGFQPENTPQRTAIIDRLFQVAAEMDVTPGEVAIAWVAAKGSFPIIGPRTLAQLESNLAATKLALSSEQVARLDEVSATPRSYPYTVLDAPRIKDIITGGMDARIDAPVKPVA</sequence>
<keyword evidence="4" id="KW-1185">Reference proteome</keyword>
<dbReference type="Proteomes" id="UP001526337">
    <property type="component" value="Unassembled WGS sequence"/>
</dbReference>
<proteinExistence type="predicted"/>
<comment type="caution">
    <text evidence="3">The sequence shown here is derived from an EMBL/GenBank/DDBJ whole genome shotgun (WGS) entry which is preliminary data.</text>
</comment>
<gene>
    <name evidence="3" type="ORF">NO263_00990</name>
</gene>
<dbReference type="InterPro" id="IPR050523">
    <property type="entry name" value="AKR_Detox_Biosynth"/>
</dbReference>
<evidence type="ECO:0000313" key="3">
    <source>
        <dbReference type="EMBL" id="MCW4589170.1"/>
    </source>
</evidence>
<dbReference type="InterPro" id="IPR023210">
    <property type="entry name" value="NADP_OxRdtase_dom"/>
</dbReference>
<keyword evidence="1" id="KW-0560">Oxidoreductase</keyword>
<protein>
    <submittedName>
        <fullName evidence="3">Aldo/keto reductase</fullName>
    </submittedName>
</protein>
<name>A0ABT3K197_9PROT</name>
<evidence type="ECO:0000259" key="2">
    <source>
        <dbReference type="Pfam" id="PF00248"/>
    </source>
</evidence>
<dbReference type="RefSeq" id="WP_216657623.1">
    <property type="nucleotide sequence ID" value="NZ_JABJWD010000057.1"/>
</dbReference>
<evidence type="ECO:0000256" key="1">
    <source>
        <dbReference type="ARBA" id="ARBA00023002"/>
    </source>
</evidence>
<dbReference type="CDD" id="cd19080">
    <property type="entry name" value="AKR_AKR9A_9B"/>
    <property type="match status" value="1"/>
</dbReference>
<accession>A0ABT3K197</accession>
<organism evidence="3 4">
    <name type="scientific">Gluconacetobacter entanii</name>
    <dbReference type="NCBI Taxonomy" id="108528"/>
    <lineage>
        <taxon>Bacteria</taxon>
        <taxon>Pseudomonadati</taxon>
        <taxon>Pseudomonadota</taxon>
        <taxon>Alphaproteobacteria</taxon>
        <taxon>Acetobacterales</taxon>
        <taxon>Acetobacteraceae</taxon>
        <taxon>Gluconacetobacter</taxon>
    </lineage>
</organism>
<feature type="domain" description="NADP-dependent oxidoreductase" evidence="2">
    <location>
        <begin position="23"/>
        <end position="321"/>
    </location>
</feature>
<dbReference type="Pfam" id="PF00248">
    <property type="entry name" value="Aldo_ket_red"/>
    <property type="match status" value="1"/>
</dbReference>
<dbReference type="EMBL" id="JANGSQ010000062">
    <property type="protein sequence ID" value="MCW4589170.1"/>
    <property type="molecule type" value="Genomic_DNA"/>
</dbReference>
<dbReference type="PANTHER" id="PTHR43364:SF4">
    <property type="entry name" value="NAD(P)-LINKED OXIDOREDUCTASE SUPERFAMILY PROTEIN"/>
    <property type="match status" value="1"/>
</dbReference>
<evidence type="ECO:0000313" key="4">
    <source>
        <dbReference type="Proteomes" id="UP001526337"/>
    </source>
</evidence>
<dbReference type="PANTHER" id="PTHR43364">
    <property type="entry name" value="NADH-SPECIFIC METHYLGLYOXAL REDUCTASE-RELATED"/>
    <property type="match status" value="1"/>
</dbReference>